<dbReference type="GO" id="GO:0008823">
    <property type="term" value="F:cupric reductase (NADH) activity"/>
    <property type="evidence" value="ECO:0007669"/>
    <property type="project" value="TreeGrafter"/>
</dbReference>
<proteinExistence type="predicted"/>
<dbReference type="Gene3D" id="3.40.50.720">
    <property type="entry name" value="NAD(P)-binding Rossmann-like Domain"/>
    <property type="match status" value="1"/>
</dbReference>
<protein>
    <submittedName>
        <fullName evidence="3">NADPH-dependent F420 reductase</fullName>
    </submittedName>
</protein>
<dbReference type="InterPro" id="IPR010185">
    <property type="entry name" value="NpdG"/>
</dbReference>
<dbReference type="Proteomes" id="UP000583127">
    <property type="component" value="Unassembled WGS sequence"/>
</dbReference>
<dbReference type="NCBIfam" id="TIGR01915">
    <property type="entry name" value="npdG"/>
    <property type="match status" value="1"/>
</dbReference>
<dbReference type="GO" id="GO:0050661">
    <property type="term" value="F:NADP binding"/>
    <property type="evidence" value="ECO:0007669"/>
    <property type="project" value="InterPro"/>
</dbReference>
<organism evidence="3 4">
    <name type="scientific">Paraburkholderia antibiotica</name>
    <dbReference type="NCBI Taxonomy" id="2728839"/>
    <lineage>
        <taxon>Bacteria</taxon>
        <taxon>Pseudomonadati</taxon>
        <taxon>Pseudomonadota</taxon>
        <taxon>Betaproteobacteria</taxon>
        <taxon>Burkholderiales</taxon>
        <taxon>Burkholderiaceae</taxon>
        <taxon>Paraburkholderia</taxon>
    </lineage>
</organism>
<evidence type="ECO:0000313" key="3">
    <source>
        <dbReference type="EMBL" id="NML32881.1"/>
    </source>
</evidence>
<dbReference type="Pfam" id="PF03807">
    <property type="entry name" value="F420_oxidored"/>
    <property type="match status" value="1"/>
</dbReference>
<dbReference type="GO" id="GO:0005886">
    <property type="term" value="C:plasma membrane"/>
    <property type="evidence" value="ECO:0007669"/>
    <property type="project" value="TreeGrafter"/>
</dbReference>
<feature type="domain" description="Pyrroline-5-carboxylate reductase catalytic N-terminal" evidence="2">
    <location>
        <begin position="14"/>
        <end position="111"/>
    </location>
</feature>
<dbReference type="PANTHER" id="PTHR14239">
    <property type="entry name" value="DUDULIN-RELATED"/>
    <property type="match status" value="1"/>
</dbReference>
<name>A0A7X9X7G3_9BURK</name>
<dbReference type="GO" id="GO:0052851">
    <property type="term" value="F:ferric-chelate reductase (NADPH) activity"/>
    <property type="evidence" value="ECO:0007669"/>
    <property type="project" value="TreeGrafter"/>
</dbReference>
<dbReference type="GO" id="GO:0016651">
    <property type="term" value="F:oxidoreductase activity, acting on NAD(P)H"/>
    <property type="evidence" value="ECO:0007669"/>
    <property type="project" value="InterPro"/>
</dbReference>
<evidence type="ECO:0000256" key="1">
    <source>
        <dbReference type="ARBA" id="ARBA00023002"/>
    </source>
</evidence>
<comment type="caution">
    <text evidence="3">The sequence shown here is derived from an EMBL/GenBank/DDBJ whole genome shotgun (WGS) entry which is preliminary data.</text>
</comment>
<sequence>MTQLSSNVSNEKITIAVLGGTGAEGSGLALRWARAGHRVILGSRSPDRAVARVAELNAALGREAIEWASNREAAIAADTVVLTVPYTAQTATVEEVRDCLDGKILIDATVPLMPPKVNRVQLPAAGSAVAAIQDLLGDGVRVVSAFQNVSAHHLKDLEHELDCDVLVCGNDVEARTRVIGLIKDLGLRGIHAGPICNSAAAEALTSILISINMAYKIPGAGLRITGLPE</sequence>
<dbReference type="InterPro" id="IPR051267">
    <property type="entry name" value="STEAP_metalloreductase"/>
</dbReference>
<dbReference type="GO" id="GO:0006740">
    <property type="term" value="P:NADPH regeneration"/>
    <property type="evidence" value="ECO:0007669"/>
    <property type="project" value="InterPro"/>
</dbReference>
<reference evidence="3 4" key="1">
    <citation type="submission" date="2020-04" db="EMBL/GenBank/DDBJ databases">
        <title>Paraburkholderia sp. G-4-1-8 isolated from soil.</title>
        <authorList>
            <person name="Dahal R.H."/>
        </authorList>
    </citation>
    <scope>NUCLEOTIDE SEQUENCE [LARGE SCALE GENOMIC DNA]</scope>
    <source>
        <strain evidence="3 4">G-4-1-8</strain>
    </source>
</reference>
<dbReference type="EMBL" id="JABBFZ010000011">
    <property type="protein sequence ID" value="NML32881.1"/>
    <property type="molecule type" value="Genomic_DNA"/>
</dbReference>
<dbReference type="SUPFAM" id="SSF51735">
    <property type="entry name" value="NAD(P)-binding Rossmann-fold domains"/>
    <property type="match status" value="1"/>
</dbReference>
<dbReference type="InterPro" id="IPR036291">
    <property type="entry name" value="NAD(P)-bd_dom_sf"/>
</dbReference>
<gene>
    <name evidence="3" type="primary">npdG</name>
    <name evidence="3" type="ORF">HHL14_18830</name>
</gene>
<keyword evidence="1" id="KW-0560">Oxidoreductase</keyword>
<dbReference type="GO" id="GO:0070967">
    <property type="term" value="F:coenzyme F420 binding"/>
    <property type="evidence" value="ECO:0007669"/>
    <property type="project" value="InterPro"/>
</dbReference>
<dbReference type="PANTHER" id="PTHR14239:SF0">
    <property type="entry name" value="F420-DEPENDENT NADP REDUCTASE"/>
    <property type="match status" value="1"/>
</dbReference>
<evidence type="ECO:0000259" key="2">
    <source>
        <dbReference type="Pfam" id="PF03807"/>
    </source>
</evidence>
<evidence type="ECO:0000313" key="4">
    <source>
        <dbReference type="Proteomes" id="UP000583127"/>
    </source>
</evidence>
<dbReference type="GO" id="GO:0015677">
    <property type="term" value="P:copper ion import"/>
    <property type="evidence" value="ECO:0007669"/>
    <property type="project" value="TreeGrafter"/>
</dbReference>
<keyword evidence="4" id="KW-1185">Reference proteome</keyword>
<dbReference type="InterPro" id="IPR028939">
    <property type="entry name" value="P5C_Rdtase_cat_N"/>
</dbReference>
<dbReference type="AlphaFoldDB" id="A0A7X9X7G3"/>
<dbReference type="RefSeq" id="WP_169499127.1">
    <property type="nucleotide sequence ID" value="NZ_JABBFZ010000011.1"/>
</dbReference>
<accession>A0A7X9X7G3</accession>